<evidence type="ECO:0000313" key="8">
    <source>
        <dbReference type="RefSeq" id="XP_015274296.1"/>
    </source>
</evidence>
<feature type="domain" description="LRRNT" evidence="5">
    <location>
        <begin position="45"/>
        <end position="79"/>
    </location>
</feature>
<evidence type="ECO:0000256" key="3">
    <source>
        <dbReference type="ARBA" id="ARBA00022737"/>
    </source>
</evidence>
<dbReference type="RefSeq" id="XP_015274296.1">
    <property type="nucleotide sequence ID" value="XM_015418810.1"/>
</dbReference>
<gene>
    <name evidence="8" type="primary">TPBG</name>
</gene>
<keyword evidence="4" id="KW-1133">Transmembrane helix</keyword>
<accession>A0ABM1KKQ9</accession>
<evidence type="ECO:0000259" key="5">
    <source>
        <dbReference type="SMART" id="SM00013"/>
    </source>
</evidence>
<keyword evidence="1" id="KW-0433">Leucine-rich repeat</keyword>
<keyword evidence="4" id="KW-0812">Transmembrane</keyword>
<dbReference type="InterPro" id="IPR003591">
    <property type="entry name" value="Leu-rich_rpt_typical-subtyp"/>
</dbReference>
<reference evidence="8" key="1">
    <citation type="submission" date="2025-08" db="UniProtKB">
        <authorList>
            <consortium name="RefSeq"/>
        </authorList>
    </citation>
    <scope>IDENTIFICATION</scope>
</reference>
<proteinExistence type="predicted"/>
<dbReference type="SUPFAM" id="SSF52058">
    <property type="entry name" value="L domain-like"/>
    <property type="match status" value="1"/>
</dbReference>
<dbReference type="PROSITE" id="PS51450">
    <property type="entry name" value="LRR"/>
    <property type="match status" value="2"/>
</dbReference>
<evidence type="ECO:0000313" key="7">
    <source>
        <dbReference type="Proteomes" id="UP000694871"/>
    </source>
</evidence>
<evidence type="ECO:0000256" key="4">
    <source>
        <dbReference type="SAM" id="Phobius"/>
    </source>
</evidence>
<keyword evidence="4" id="KW-0472">Membrane</keyword>
<dbReference type="Gene3D" id="3.80.10.10">
    <property type="entry name" value="Ribonuclease Inhibitor"/>
    <property type="match status" value="1"/>
</dbReference>
<dbReference type="InterPro" id="IPR000483">
    <property type="entry name" value="Cys-rich_flank_reg_C"/>
</dbReference>
<feature type="transmembrane region" description="Helical" evidence="4">
    <location>
        <begin position="329"/>
        <end position="349"/>
    </location>
</feature>
<dbReference type="Pfam" id="PF13855">
    <property type="entry name" value="LRR_8"/>
    <property type="match status" value="2"/>
</dbReference>
<dbReference type="SMART" id="SM00369">
    <property type="entry name" value="LRR_TYP"/>
    <property type="match status" value="6"/>
</dbReference>
<organism evidence="7 8">
    <name type="scientific">Gekko japonicus</name>
    <name type="common">Schlegel's Japanese gecko</name>
    <dbReference type="NCBI Taxonomy" id="146911"/>
    <lineage>
        <taxon>Eukaryota</taxon>
        <taxon>Metazoa</taxon>
        <taxon>Chordata</taxon>
        <taxon>Craniata</taxon>
        <taxon>Vertebrata</taxon>
        <taxon>Euteleostomi</taxon>
        <taxon>Lepidosauria</taxon>
        <taxon>Squamata</taxon>
        <taxon>Bifurcata</taxon>
        <taxon>Gekkota</taxon>
        <taxon>Gekkonidae</taxon>
        <taxon>Gekkoninae</taxon>
        <taxon>Gekko</taxon>
    </lineage>
</organism>
<dbReference type="Proteomes" id="UP000694871">
    <property type="component" value="Unplaced"/>
</dbReference>
<dbReference type="InterPro" id="IPR052286">
    <property type="entry name" value="Wnt_signaling_inhibitor"/>
</dbReference>
<protein>
    <submittedName>
        <fullName evidence="8">Trophoblast glycoprotein</fullName>
    </submittedName>
</protein>
<dbReference type="PANTHER" id="PTHR24364">
    <property type="entry name" value="LP06937P"/>
    <property type="match status" value="1"/>
</dbReference>
<keyword evidence="3" id="KW-0677">Repeat</keyword>
<dbReference type="GeneID" id="107116808"/>
<dbReference type="InterPro" id="IPR000372">
    <property type="entry name" value="LRRNT"/>
</dbReference>
<name>A0ABM1KKQ9_GEKJA</name>
<feature type="domain" description="LRRCT" evidence="6">
    <location>
        <begin position="265"/>
        <end position="316"/>
    </location>
</feature>
<evidence type="ECO:0000256" key="1">
    <source>
        <dbReference type="ARBA" id="ARBA00022614"/>
    </source>
</evidence>
<evidence type="ECO:0000256" key="2">
    <source>
        <dbReference type="ARBA" id="ARBA00022729"/>
    </source>
</evidence>
<keyword evidence="2" id="KW-0732">Signal</keyword>
<dbReference type="InterPro" id="IPR032675">
    <property type="entry name" value="LRR_dom_sf"/>
</dbReference>
<dbReference type="SMART" id="SM00082">
    <property type="entry name" value="LRRCT"/>
    <property type="match status" value="1"/>
</dbReference>
<dbReference type="PANTHER" id="PTHR24364:SF17">
    <property type="entry name" value="TROPHOBLAST GLYCOPROTEIN"/>
    <property type="match status" value="1"/>
</dbReference>
<dbReference type="SMART" id="SM00013">
    <property type="entry name" value="LRRNT"/>
    <property type="match status" value="1"/>
</dbReference>
<dbReference type="InterPro" id="IPR001611">
    <property type="entry name" value="Leu-rich_rpt"/>
</dbReference>
<sequence>MLGCSLWGSAPPTLVGERRRRTVLLEGLLLVVVFPSWVLAQQLARCPESCICSEAARTVTCVNQNLTEVPQNLPHYVRNLVLTGNRISGLQPGTFFSEPPLELSHLNLSSNGLEWVGENALAGLPSLKQVDLSHNLLSSFSAAAFGNGSSPIEELDLSSSLSNASNVTLITELLQQRAFPNLRHLDLSNNHLLYLPADMFSSLPNLQHLNLHNNSLVGLYNMDFSNLHQLQSLNLSDNALKCLRNSTVFQLHRLLHLSSLDLSHNPWVCDCQIEDLVNWLKESDVIEAKETVKCSYPDEMRGRPLVTLNFSGLVCPAPTEDQTQLQTSYVFLGIVLALIGAIFLLVLYLNRKGIKKWIYNIRDACRDHMEGYHYSS</sequence>
<evidence type="ECO:0000259" key="6">
    <source>
        <dbReference type="SMART" id="SM00082"/>
    </source>
</evidence>
<keyword evidence="7" id="KW-1185">Reference proteome</keyword>